<accession>A0A2M8W236</accession>
<keyword evidence="4" id="KW-1185">Reference proteome</keyword>
<dbReference type="InterPro" id="IPR025115">
    <property type="entry name" value="DUF4034"/>
</dbReference>
<feature type="signal peptide" evidence="1">
    <location>
        <begin position="1"/>
        <end position="19"/>
    </location>
</feature>
<gene>
    <name evidence="3" type="ORF">BC777_2973</name>
</gene>
<dbReference type="OrthoDB" id="7653298at2"/>
<dbReference type="EMBL" id="PGTY01000003">
    <property type="protein sequence ID" value="PJI84979.1"/>
    <property type="molecule type" value="Genomic_DNA"/>
</dbReference>
<comment type="caution">
    <text evidence="3">The sequence shown here is derived from an EMBL/GenBank/DDBJ whole genome shotgun (WGS) entry which is preliminary data.</text>
</comment>
<evidence type="ECO:0000259" key="2">
    <source>
        <dbReference type="Pfam" id="PF13226"/>
    </source>
</evidence>
<reference evidence="3 4" key="1">
    <citation type="submission" date="2017-11" db="EMBL/GenBank/DDBJ databases">
        <title>Genomic Encyclopedia of Archaeal and Bacterial Type Strains, Phase II (KMG-II): From Individual Species to Whole Genera.</title>
        <authorList>
            <person name="Goeker M."/>
        </authorList>
    </citation>
    <scope>NUCLEOTIDE SEQUENCE [LARGE SCALE GENOMIC DNA]</scope>
    <source>
        <strain evidence="3 4">DSM 29128</strain>
    </source>
</reference>
<feature type="chain" id="PRO_5014650468" evidence="1">
    <location>
        <begin position="20"/>
        <end position="528"/>
    </location>
</feature>
<dbReference type="Proteomes" id="UP000228531">
    <property type="component" value="Unassembled WGS sequence"/>
</dbReference>
<evidence type="ECO:0000313" key="4">
    <source>
        <dbReference type="Proteomes" id="UP000228531"/>
    </source>
</evidence>
<evidence type="ECO:0000256" key="1">
    <source>
        <dbReference type="SAM" id="SignalP"/>
    </source>
</evidence>
<dbReference type="RefSeq" id="WP_100368936.1">
    <property type="nucleotide sequence ID" value="NZ_PGTY01000003.1"/>
</dbReference>
<name>A0A2M8W236_9RHOB</name>
<evidence type="ECO:0000313" key="3">
    <source>
        <dbReference type="EMBL" id="PJI84979.1"/>
    </source>
</evidence>
<proteinExistence type="predicted"/>
<feature type="domain" description="DUF4034" evidence="2">
    <location>
        <begin position="25"/>
        <end position="124"/>
    </location>
</feature>
<sequence>MRLFLTACLLQFLGLQLHAETIPAQIRAYAYDGDVQALEGSFEQAHAASLAAPSDFDDLRSLVSAITTSHPTFFETTDAWLAAYPNSPYANTVRAFQYRNTGWSIRGSGPARNQTRDALALFRDYQLAAYDHARAAYLAAPDFVPASDALFRVQPATKEIPRLGYFSLVADVMRATPNIGSLHRAAGFAHPGWGGNGLQDITFLCETYASMMSDPEYDEDICRVHLAYVSGWRDGEYPLVWEGIGDRTHPTIARAWAHRVTAGSYARRSPHDIAVVENYLAGVGQTDAEMAERFILSFDVRSAERTKILSDMADAIWAHARSEIEHDPFNVRLIDDLLRRSMVLQSNIREEGPQRLSEQNALILKARRAVASPFASEDWIAVGDARKHSVDDLIANRAMPYYQNALFYSDHGLHVLDQVLFYTVDVLQTGYMMKHRDVNISVTPDLPEEHICQFIRVDRIATHQCRSAGQGAANCPDVKSLIPDYDRLLSEAIATGLCEDVLNASFGALKYEPTQIMMDELSEPLDWD</sequence>
<keyword evidence="1" id="KW-0732">Signal</keyword>
<dbReference type="AlphaFoldDB" id="A0A2M8W236"/>
<organism evidence="3 4">
    <name type="scientific">Yoonia maricola</name>
    <dbReference type="NCBI Taxonomy" id="420999"/>
    <lineage>
        <taxon>Bacteria</taxon>
        <taxon>Pseudomonadati</taxon>
        <taxon>Pseudomonadota</taxon>
        <taxon>Alphaproteobacteria</taxon>
        <taxon>Rhodobacterales</taxon>
        <taxon>Paracoccaceae</taxon>
        <taxon>Yoonia</taxon>
    </lineage>
</organism>
<protein>
    <submittedName>
        <fullName evidence="3">Uncharacterized protein DUF4034</fullName>
    </submittedName>
</protein>
<dbReference type="Pfam" id="PF13226">
    <property type="entry name" value="DUF4034"/>
    <property type="match status" value="1"/>
</dbReference>